<feature type="region of interest" description="Disordered" evidence="6">
    <location>
        <begin position="140"/>
        <end position="185"/>
    </location>
</feature>
<reference evidence="10" key="1">
    <citation type="submission" date="2022-08" db="EMBL/GenBank/DDBJ databases">
        <authorList>
            <person name="Gutierrez-Valencia J."/>
        </authorList>
    </citation>
    <scope>NUCLEOTIDE SEQUENCE</scope>
</reference>
<dbReference type="GO" id="GO:0009739">
    <property type="term" value="P:response to gibberellin"/>
    <property type="evidence" value="ECO:0007669"/>
    <property type="project" value="TreeGrafter"/>
</dbReference>
<evidence type="ECO:0000256" key="1">
    <source>
        <dbReference type="ARBA" id="ARBA00004123"/>
    </source>
</evidence>
<dbReference type="GO" id="GO:0009723">
    <property type="term" value="P:response to ethylene"/>
    <property type="evidence" value="ECO:0007669"/>
    <property type="project" value="TreeGrafter"/>
</dbReference>
<keyword evidence="5" id="KW-0539">Nucleus</keyword>
<feature type="compositionally biased region" description="Polar residues" evidence="6">
    <location>
        <begin position="82"/>
        <end position="95"/>
    </location>
</feature>
<evidence type="ECO:0000313" key="10">
    <source>
        <dbReference type="EMBL" id="CAI0474728.1"/>
    </source>
</evidence>
<keyword evidence="11" id="KW-1185">Reference proteome</keyword>
<dbReference type="NCBIfam" id="TIGR01557">
    <property type="entry name" value="myb_SHAQKYF"/>
    <property type="match status" value="1"/>
</dbReference>
<feature type="region of interest" description="Disordered" evidence="6">
    <location>
        <begin position="82"/>
        <end position="110"/>
    </location>
</feature>
<dbReference type="PANTHER" id="PTHR44191:SF4">
    <property type="entry name" value="OS01G0187900 PROTEIN"/>
    <property type="match status" value="1"/>
</dbReference>
<sequence>MHLSPFPFFHQSYSRSRLPFLSLTLDNLRRFLPTAAICAVLPSEHQFALCGIPSGEPLGFAGVNSLFSGRVANEMTRRCSHCSNNGHNSRTCPTRSSVTGGGASSSSLSSPGVRLFGVRLTDGSIIKKSASMGNLSAHYHSSSSAAASPNPGSPVSDHLRDSGRVADGYLSDDPAHGSSSNQRGERKKVVCLIEREMVGFGVPWTEEEHRLFLIGLQKQGKGDWRGIARNYVVSRTPTQVASHAQKYFIRQTNATRRKRRSSLFDMVPDLVSDPQSVPEDEELLPSLQERESNYNNNADSLPSLNLSLKSEYEPMETMSEEPPPKDEESNETTITVPRPTQSSEFPPIAPVSSEFTQFGFIPAFVPVPYPFWTPNVIPVEEAMVGETSNHHQVLRPVAAVPKEPVNVDELVGISHLSLVDSKEANPLPLSLKLTSEASRQSAFHANNATPVRGSDIGKGKGSPIQAV</sequence>
<evidence type="ECO:0000256" key="4">
    <source>
        <dbReference type="ARBA" id="ARBA00023163"/>
    </source>
</evidence>
<feature type="domain" description="SANT" evidence="8">
    <location>
        <begin position="199"/>
        <end position="252"/>
    </location>
</feature>
<comment type="subcellular location">
    <subcellularLocation>
        <location evidence="1">Nucleus</location>
    </subcellularLocation>
</comment>
<dbReference type="Gene3D" id="1.10.10.60">
    <property type="entry name" value="Homeodomain-like"/>
    <property type="match status" value="1"/>
</dbReference>
<name>A0AAV0PX74_9ROSI</name>
<dbReference type="InterPro" id="IPR006447">
    <property type="entry name" value="Myb_dom_plants"/>
</dbReference>
<dbReference type="PANTHER" id="PTHR44191">
    <property type="entry name" value="TRANSCRIPTION FACTOR KUA1"/>
    <property type="match status" value="1"/>
</dbReference>
<proteinExistence type="predicted"/>
<dbReference type="InterPro" id="IPR009057">
    <property type="entry name" value="Homeodomain-like_sf"/>
</dbReference>
<evidence type="ECO:0000256" key="2">
    <source>
        <dbReference type="ARBA" id="ARBA00023015"/>
    </source>
</evidence>
<dbReference type="PROSITE" id="PS50090">
    <property type="entry name" value="MYB_LIKE"/>
    <property type="match status" value="1"/>
</dbReference>
<comment type="caution">
    <text evidence="10">The sequence shown here is derived from an EMBL/GenBank/DDBJ whole genome shotgun (WGS) entry which is preliminary data.</text>
</comment>
<accession>A0AAV0PX74</accession>
<keyword evidence="3" id="KW-0238">DNA-binding</keyword>
<dbReference type="EMBL" id="CAMGYJ010000009">
    <property type="protein sequence ID" value="CAI0474728.1"/>
    <property type="molecule type" value="Genomic_DNA"/>
</dbReference>
<evidence type="ECO:0000313" key="11">
    <source>
        <dbReference type="Proteomes" id="UP001154282"/>
    </source>
</evidence>
<protein>
    <submittedName>
        <fullName evidence="10">Uncharacterized protein</fullName>
    </submittedName>
</protein>
<dbReference type="Pfam" id="PF00249">
    <property type="entry name" value="Myb_DNA-binding"/>
    <property type="match status" value="1"/>
</dbReference>
<feature type="region of interest" description="Disordered" evidence="6">
    <location>
        <begin position="443"/>
        <end position="467"/>
    </location>
</feature>
<organism evidence="10 11">
    <name type="scientific">Linum tenue</name>
    <dbReference type="NCBI Taxonomy" id="586396"/>
    <lineage>
        <taxon>Eukaryota</taxon>
        <taxon>Viridiplantae</taxon>
        <taxon>Streptophyta</taxon>
        <taxon>Embryophyta</taxon>
        <taxon>Tracheophyta</taxon>
        <taxon>Spermatophyta</taxon>
        <taxon>Magnoliopsida</taxon>
        <taxon>eudicotyledons</taxon>
        <taxon>Gunneridae</taxon>
        <taxon>Pentapetalae</taxon>
        <taxon>rosids</taxon>
        <taxon>fabids</taxon>
        <taxon>Malpighiales</taxon>
        <taxon>Linaceae</taxon>
        <taxon>Linum</taxon>
    </lineage>
</organism>
<dbReference type="InterPro" id="IPR052245">
    <property type="entry name" value="Plant_Stress_Dev_TF"/>
</dbReference>
<dbReference type="InterPro" id="IPR017884">
    <property type="entry name" value="SANT_dom"/>
</dbReference>
<dbReference type="AlphaFoldDB" id="A0AAV0PX74"/>
<dbReference type="InterPro" id="IPR017930">
    <property type="entry name" value="Myb_dom"/>
</dbReference>
<gene>
    <name evidence="10" type="ORF">LITE_LOCUS40169</name>
</gene>
<dbReference type="PROSITE" id="PS51293">
    <property type="entry name" value="SANT"/>
    <property type="match status" value="1"/>
</dbReference>
<evidence type="ECO:0000259" key="7">
    <source>
        <dbReference type="PROSITE" id="PS50090"/>
    </source>
</evidence>
<dbReference type="PROSITE" id="PS51294">
    <property type="entry name" value="HTH_MYB"/>
    <property type="match status" value="1"/>
</dbReference>
<feature type="region of interest" description="Disordered" evidence="6">
    <location>
        <begin position="312"/>
        <end position="345"/>
    </location>
</feature>
<dbReference type="GO" id="GO:0006355">
    <property type="term" value="P:regulation of DNA-templated transcription"/>
    <property type="evidence" value="ECO:0007669"/>
    <property type="project" value="UniProtKB-ARBA"/>
</dbReference>
<evidence type="ECO:0000256" key="3">
    <source>
        <dbReference type="ARBA" id="ARBA00023125"/>
    </source>
</evidence>
<dbReference type="GO" id="GO:0005634">
    <property type="term" value="C:nucleus"/>
    <property type="evidence" value="ECO:0007669"/>
    <property type="project" value="UniProtKB-SubCell"/>
</dbReference>
<evidence type="ECO:0000256" key="6">
    <source>
        <dbReference type="SAM" id="MobiDB-lite"/>
    </source>
</evidence>
<evidence type="ECO:0000259" key="9">
    <source>
        <dbReference type="PROSITE" id="PS51294"/>
    </source>
</evidence>
<evidence type="ECO:0000256" key="5">
    <source>
        <dbReference type="ARBA" id="ARBA00023242"/>
    </source>
</evidence>
<dbReference type="Proteomes" id="UP001154282">
    <property type="component" value="Unassembled WGS sequence"/>
</dbReference>
<feature type="compositionally biased region" description="Polar residues" evidence="6">
    <location>
        <begin position="331"/>
        <end position="344"/>
    </location>
</feature>
<dbReference type="SUPFAM" id="SSF46689">
    <property type="entry name" value="Homeodomain-like"/>
    <property type="match status" value="1"/>
</dbReference>
<dbReference type="SMART" id="SM00717">
    <property type="entry name" value="SANT"/>
    <property type="match status" value="1"/>
</dbReference>
<feature type="domain" description="HTH myb-type" evidence="9">
    <location>
        <begin position="203"/>
        <end position="252"/>
    </location>
</feature>
<keyword evidence="4" id="KW-0804">Transcription</keyword>
<dbReference type="FunFam" id="1.10.10.60:FF:000009">
    <property type="entry name" value="transcription factor MYB1R1"/>
    <property type="match status" value="1"/>
</dbReference>
<evidence type="ECO:0000259" key="8">
    <source>
        <dbReference type="PROSITE" id="PS51293"/>
    </source>
</evidence>
<feature type="domain" description="Myb-like" evidence="7">
    <location>
        <begin position="203"/>
        <end position="248"/>
    </location>
</feature>
<dbReference type="InterPro" id="IPR001005">
    <property type="entry name" value="SANT/Myb"/>
</dbReference>
<dbReference type="GO" id="GO:0003677">
    <property type="term" value="F:DNA binding"/>
    <property type="evidence" value="ECO:0007669"/>
    <property type="project" value="UniProtKB-KW"/>
</dbReference>
<keyword evidence="2" id="KW-0805">Transcription regulation</keyword>
<dbReference type="CDD" id="cd00167">
    <property type="entry name" value="SANT"/>
    <property type="match status" value="1"/>
</dbReference>